<evidence type="ECO:0000313" key="8">
    <source>
        <dbReference type="EMBL" id="UOQ86761.1"/>
    </source>
</evidence>
<keyword evidence="5" id="KW-0802">TPR repeat</keyword>
<feature type="domain" description="O-antigen ligase-related" evidence="7">
    <location>
        <begin position="189"/>
        <end position="379"/>
    </location>
</feature>
<feature type="transmembrane region" description="Helical" evidence="6">
    <location>
        <begin position="371"/>
        <end position="391"/>
    </location>
</feature>
<feature type="transmembrane region" description="Helical" evidence="6">
    <location>
        <begin position="452"/>
        <end position="472"/>
    </location>
</feature>
<dbReference type="InterPro" id="IPR019734">
    <property type="entry name" value="TPR_rpt"/>
</dbReference>
<evidence type="ECO:0000256" key="6">
    <source>
        <dbReference type="SAM" id="Phobius"/>
    </source>
</evidence>
<dbReference type="PROSITE" id="PS50005">
    <property type="entry name" value="TPR"/>
    <property type="match status" value="1"/>
</dbReference>
<feature type="transmembrane region" description="Helical" evidence="6">
    <location>
        <begin position="398"/>
        <end position="416"/>
    </location>
</feature>
<protein>
    <submittedName>
        <fullName evidence="8">O-antigen ligase family protein</fullName>
    </submittedName>
</protein>
<feature type="transmembrane region" description="Helical" evidence="6">
    <location>
        <begin position="245"/>
        <end position="260"/>
    </location>
</feature>
<dbReference type="PANTHER" id="PTHR37422:SF13">
    <property type="entry name" value="LIPOPOLYSACCHARIDE BIOSYNTHESIS PROTEIN PA4999-RELATED"/>
    <property type="match status" value="1"/>
</dbReference>
<dbReference type="InterPro" id="IPR007016">
    <property type="entry name" value="O-antigen_ligase-rel_domated"/>
</dbReference>
<feature type="transmembrane region" description="Helical" evidence="6">
    <location>
        <begin position="422"/>
        <end position="440"/>
    </location>
</feature>
<gene>
    <name evidence="8" type="ORF">MUN87_07705</name>
</gene>
<dbReference type="Pfam" id="PF04932">
    <property type="entry name" value="Wzy_C"/>
    <property type="match status" value="1"/>
</dbReference>
<evidence type="ECO:0000313" key="9">
    <source>
        <dbReference type="Proteomes" id="UP000831537"/>
    </source>
</evidence>
<evidence type="ECO:0000256" key="1">
    <source>
        <dbReference type="ARBA" id="ARBA00004141"/>
    </source>
</evidence>
<feature type="transmembrane region" description="Helical" evidence="6">
    <location>
        <begin position="114"/>
        <end position="135"/>
    </location>
</feature>
<evidence type="ECO:0000259" key="7">
    <source>
        <dbReference type="Pfam" id="PF04932"/>
    </source>
</evidence>
<feature type="transmembrane region" description="Helical" evidence="6">
    <location>
        <begin position="54"/>
        <end position="73"/>
    </location>
</feature>
<evidence type="ECO:0000256" key="3">
    <source>
        <dbReference type="ARBA" id="ARBA00022989"/>
    </source>
</evidence>
<feature type="transmembrane region" description="Helical" evidence="6">
    <location>
        <begin position="85"/>
        <end position="102"/>
    </location>
</feature>
<dbReference type="EMBL" id="CP095071">
    <property type="protein sequence ID" value="UOQ86761.1"/>
    <property type="molecule type" value="Genomic_DNA"/>
</dbReference>
<dbReference type="Proteomes" id="UP000831537">
    <property type="component" value="Chromosome"/>
</dbReference>
<feature type="transmembrane region" description="Helical" evidence="6">
    <location>
        <begin position="272"/>
        <end position="290"/>
    </location>
</feature>
<dbReference type="PANTHER" id="PTHR37422">
    <property type="entry name" value="TEICHURONIC ACID BIOSYNTHESIS PROTEIN TUAE"/>
    <property type="match status" value="1"/>
</dbReference>
<evidence type="ECO:0000256" key="2">
    <source>
        <dbReference type="ARBA" id="ARBA00022692"/>
    </source>
</evidence>
<dbReference type="InterPro" id="IPR051533">
    <property type="entry name" value="WaaL-like"/>
</dbReference>
<dbReference type="InterPro" id="IPR011990">
    <property type="entry name" value="TPR-like_helical_dom_sf"/>
</dbReference>
<evidence type="ECO:0000256" key="5">
    <source>
        <dbReference type="PROSITE-ProRule" id="PRU00339"/>
    </source>
</evidence>
<evidence type="ECO:0000256" key="4">
    <source>
        <dbReference type="ARBA" id="ARBA00023136"/>
    </source>
</evidence>
<keyword evidence="9" id="KW-1185">Reference proteome</keyword>
<keyword evidence="8" id="KW-0436">Ligase</keyword>
<dbReference type="GO" id="GO:0016874">
    <property type="term" value="F:ligase activity"/>
    <property type="evidence" value="ECO:0007669"/>
    <property type="project" value="UniProtKB-KW"/>
</dbReference>
<sequence>MVWILWAFLSIIMVTTPFQNGLYFDTDFYPIHVMIYCMMLGLIFHLIRTNQLAVWRSFAFLLVIPLCYLVSLIQAVHPQGAFDMLFRWTMYISFFLLLIWCMNKRQALKTFMPVIFYLTGILIMLHMLVNHWGLLQGQFVTYQGRFAGVFQYPNTFGMVMAAFYLFGLIMLLKQHPWWLALLYAVPLPLFFASFLASYSRGMLLVFPLIWLIGICLLPYRQQVHYVLASVLTIGTGYLIFPTFDVIPVLIFSIVSGLVLTRTKTIRKQYHRLLLPGLSMLLLVLLLADLSKEGVVYEHLPVNLQQKVTSISSSSTAQERLLMYEDALTASMDAPLIGRGGNAWESIYRYYQQVPYQAKKIHNEYLETIIDIGYTGFILVSIIFIFLFIQIWQKRHQDPLHIAVILSLLVIFLHSLLDFNAAYGFIGVMVCWLVAMVLYDLKVKHTLTVHRLTLIIYILLLTFTTVYSARFWVAEKINPDTPSRAIALNPYQKNYWLELRTSSKQAAGLVRTEPMNAQVWYQAGKILETDQQRELALSYYQKALTLDRYDTSIYYAIIFLSAELASDTNQSFYAQEAIQTYEKMQQAVQYLKNHDQGEAHNNRDFFITDAVKEEIENLQ</sequence>
<feature type="transmembrane region" description="Helical" evidence="6">
    <location>
        <begin position="28"/>
        <end position="47"/>
    </location>
</feature>
<dbReference type="SUPFAM" id="SSF48452">
    <property type="entry name" value="TPR-like"/>
    <property type="match status" value="1"/>
</dbReference>
<name>A0ABY4GRE7_9BACI</name>
<dbReference type="SMART" id="SM00028">
    <property type="entry name" value="TPR"/>
    <property type="match status" value="1"/>
</dbReference>
<feature type="repeat" description="TPR" evidence="5">
    <location>
        <begin position="516"/>
        <end position="549"/>
    </location>
</feature>
<keyword evidence="3 6" id="KW-1133">Transmembrane helix</keyword>
<keyword evidence="4 6" id="KW-0472">Membrane</keyword>
<dbReference type="Gene3D" id="1.25.40.10">
    <property type="entry name" value="Tetratricopeptide repeat domain"/>
    <property type="match status" value="1"/>
</dbReference>
<reference evidence="8 9" key="1">
    <citation type="submission" date="2022-04" db="EMBL/GenBank/DDBJ databases">
        <title>Gracilibacillus sp. isolated from saltern.</title>
        <authorList>
            <person name="Won M."/>
            <person name="Lee C.-M."/>
            <person name="Woen H.-Y."/>
            <person name="Kwon S.-W."/>
        </authorList>
    </citation>
    <scope>NUCLEOTIDE SEQUENCE [LARGE SCALE GENOMIC DNA]</scope>
    <source>
        <strain evidence="8 9">SSPM10-3</strain>
    </source>
</reference>
<accession>A0ABY4GRE7</accession>
<organism evidence="8 9">
    <name type="scientific">Gracilibacillus salinarum</name>
    <dbReference type="NCBI Taxonomy" id="2932255"/>
    <lineage>
        <taxon>Bacteria</taxon>
        <taxon>Bacillati</taxon>
        <taxon>Bacillota</taxon>
        <taxon>Bacilli</taxon>
        <taxon>Bacillales</taxon>
        <taxon>Bacillaceae</taxon>
        <taxon>Gracilibacillus</taxon>
    </lineage>
</organism>
<dbReference type="RefSeq" id="WP_244747126.1">
    <property type="nucleotide sequence ID" value="NZ_CP095071.1"/>
</dbReference>
<keyword evidence="2 6" id="KW-0812">Transmembrane</keyword>
<comment type="subcellular location">
    <subcellularLocation>
        <location evidence="1">Membrane</location>
        <topology evidence="1">Multi-pass membrane protein</topology>
    </subcellularLocation>
</comment>
<feature type="transmembrane region" description="Helical" evidence="6">
    <location>
        <begin position="177"/>
        <end position="195"/>
    </location>
</feature>
<feature type="transmembrane region" description="Helical" evidence="6">
    <location>
        <begin position="155"/>
        <end position="172"/>
    </location>
</feature>
<proteinExistence type="predicted"/>